<keyword evidence="2" id="KW-1185">Reference proteome</keyword>
<dbReference type="Proteomes" id="UP000679220">
    <property type="component" value="Unassembled WGS sequence"/>
</dbReference>
<evidence type="ECO:0000313" key="2">
    <source>
        <dbReference type="Proteomes" id="UP000679220"/>
    </source>
</evidence>
<dbReference type="PANTHER" id="PTHR36436:SF6">
    <property type="entry name" value="SLL5081 PROTEIN"/>
    <property type="match status" value="1"/>
</dbReference>
<evidence type="ECO:0000313" key="1">
    <source>
        <dbReference type="EMBL" id="MBR8538177.1"/>
    </source>
</evidence>
<dbReference type="InterPro" id="IPR015315">
    <property type="entry name" value="DUF1963"/>
</dbReference>
<reference evidence="1" key="2">
    <citation type="submission" date="2021-04" db="EMBL/GenBank/DDBJ databases">
        <authorList>
            <person name="Zhang T."/>
            <person name="Zhang Y."/>
            <person name="Lu D."/>
            <person name="Zuo D."/>
            <person name="Du Z."/>
        </authorList>
    </citation>
    <scope>NUCLEOTIDE SEQUENCE</scope>
    <source>
        <strain evidence="1">JR1</strain>
    </source>
</reference>
<dbReference type="InterPro" id="IPR035948">
    <property type="entry name" value="YwqG-like_sf"/>
</dbReference>
<accession>A0A941F7R1</accession>
<proteinExistence type="predicted"/>
<name>A0A941F7R1_9BACT</name>
<dbReference type="Pfam" id="PF09234">
    <property type="entry name" value="DUF1963"/>
    <property type="match status" value="1"/>
</dbReference>
<dbReference type="AlphaFoldDB" id="A0A941F7R1"/>
<dbReference type="EMBL" id="JAGTAR010000053">
    <property type="protein sequence ID" value="MBR8538177.1"/>
    <property type="molecule type" value="Genomic_DNA"/>
</dbReference>
<dbReference type="SUPFAM" id="SSF103032">
    <property type="entry name" value="Hypothetical protein YwqG"/>
    <property type="match status" value="1"/>
</dbReference>
<comment type="caution">
    <text evidence="1">The sequence shown here is derived from an EMBL/GenBank/DDBJ whole genome shotgun (WGS) entry which is preliminary data.</text>
</comment>
<organism evidence="1 2">
    <name type="scientific">Carboxylicivirga sediminis</name>
    <dbReference type="NCBI Taxonomy" id="2006564"/>
    <lineage>
        <taxon>Bacteria</taxon>
        <taxon>Pseudomonadati</taxon>
        <taxon>Bacteroidota</taxon>
        <taxon>Bacteroidia</taxon>
        <taxon>Marinilabiliales</taxon>
        <taxon>Marinilabiliaceae</taxon>
        <taxon>Carboxylicivirga</taxon>
    </lineage>
</organism>
<dbReference type="PANTHER" id="PTHR36436">
    <property type="entry name" value="SLL5081 PROTEIN"/>
    <property type="match status" value="1"/>
</dbReference>
<dbReference type="Gene3D" id="2.30.320.10">
    <property type="entry name" value="YwqG-like"/>
    <property type="match status" value="1"/>
</dbReference>
<sequence length="325" mass="37690">MSTILWISLTIVVVFGLLNRNSLFKKSSSNQTNNQVSVEPDTNDILNSTELKDKFEKLGLGEHWDKFEPLLRNEIRIITTVSDSENLDLGQSKIGGQPDLPQEVDWFKENNDKPLSFIAQINLSEIHSFDKDNLLPDRGIIYFFYSAEQEAWGFDPKDKDKFKVYYSTETDNLTRQEFPSDLPDYSRFNECKLEIKTTVGLPSWENEFVQKNLSEKEIDQYLNLPQDYSINKMLGYANNIQSEMELECQLVTNGLYCGDPSGYNDPKAKGLEKGTKDWILLLQIDSEDEKTGMMWGDVGRLYFWIKKEDLKNKDFNKTWMILQCS</sequence>
<gene>
    <name evidence="1" type="ORF">KDU71_21580</name>
</gene>
<dbReference type="RefSeq" id="WP_212193201.1">
    <property type="nucleotide sequence ID" value="NZ_JAGTAR010000053.1"/>
</dbReference>
<protein>
    <submittedName>
        <fullName evidence="1">DUF1963 domain-containing protein</fullName>
    </submittedName>
</protein>
<reference evidence="1" key="1">
    <citation type="journal article" date="2018" name="Int. J. Syst. Evol. Microbiol.">
        <title>Carboxylicivirga sediminis sp. nov., isolated from coastal sediment.</title>
        <authorList>
            <person name="Wang F.Q."/>
            <person name="Ren L.H."/>
            <person name="Zou R.J."/>
            <person name="Sun Y.Z."/>
            <person name="Liu X.J."/>
            <person name="Jiang F."/>
            <person name="Liu L.J."/>
        </authorList>
    </citation>
    <scope>NUCLEOTIDE SEQUENCE</scope>
    <source>
        <strain evidence="1">JR1</strain>
    </source>
</reference>